<protein>
    <recommendedName>
        <fullName evidence="2">DUF4220 domain-containing protein</fullName>
    </recommendedName>
</protein>
<dbReference type="Proteomes" id="UP000594261">
    <property type="component" value="Chromosome 4"/>
</dbReference>
<evidence type="ECO:0000256" key="1">
    <source>
        <dbReference type="SAM" id="Phobius"/>
    </source>
</evidence>
<dbReference type="EnsemblPlants" id="QL04p019375:mrna">
    <property type="protein sequence ID" value="QL04p019375:mrna:CDS:1"/>
    <property type="gene ID" value="QL04p019375"/>
</dbReference>
<keyword evidence="1" id="KW-0812">Transmembrane</keyword>
<reference evidence="3 4" key="1">
    <citation type="journal article" date="2016" name="G3 (Bethesda)">
        <title>First Draft Assembly and Annotation of the Genome of a California Endemic Oak Quercus lobata Nee (Fagaceae).</title>
        <authorList>
            <person name="Sork V.L."/>
            <person name="Fitz-Gibbon S.T."/>
            <person name="Puiu D."/>
            <person name="Crepeau M."/>
            <person name="Gugger P.F."/>
            <person name="Sherman R."/>
            <person name="Stevens K."/>
            <person name="Langley C.H."/>
            <person name="Pellegrini M."/>
            <person name="Salzberg S.L."/>
        </authorList>
    </citation>
    <scope>NUCLEOTIDE SEQUENCE [LARGE SCALE GENOMIC DNA]</scope>
    <source>
        <strain evidence="3 4">cv. SW786</strain>
    </source>
</reference>
<feature type="transmembrane region" description="Helical" evidence="1">
    <location>
        <begin position="338"/>
        <end position="364"/>
    </location>
</feature>
<dbReference type="InterPro" id="IPR007658">
    <property type="entry name" value="DUF594"/>
</dbReference>
<accession>A0A7N2LCK7</accession>
<keyword evidence="1" id="KW-0472">Membrane</keyword>
<feature type="transmembrane region" description="Helical" evidence="1">
    <location>
        <begin position="99"/>
        <end position="118"/>
    </location>
</feature>
<name>A0A7N2LCK7_QUELO</name>
<dbReference type="OMA" id="FSWEDMY"/>
<feature type="domain" description="DUF4220" evidence="2">
    <location>
        <begin position="60"/>
        <end position="404"/>
    </location>
</feature>
<evidence type="ECO:0000313" key="3">
    <source>
        <dbReference type="EnsemblPlants" id="QL04p019375:mrna:CDS:1"/>
    </source>
</evidence>
<sequence>MILIKKRRTAEVVTSSWRKLWEEWELRGLILASLTTQIILVFLGNRKRNDGGIWRKVTIWSAYLLADSIATMTAGILSNDIGELYAHSGVLDANSELKAFWAPLLLLHLGGTDAITAYSVEDNELWRRHLFGVITQAITTNYILFMAWTGSRLSLLFIVMFCVGIVKYLERVWVLYLASDNKFRDSIPDIPTNDSKIIEESRLKEFEGYHLKIHQELEVEVPDHLANTSSDHTDTNELRTAYSLFDMVKRLFADMILSVKDRDASTTIFLRENVTWEKGLRVIEIELGIMYDLMYTKAKIMYSVWGIARRIIGIFLTLMVFVVLLFDKTVTEKQQYSYIDFTITLVLLAVALLLELCSFVKLLLSDETAHWLIEHKHTSILRAINCAKKKHRWSNSIGQLNLLSIAVEEKPLPKYFHGFLKILRIDEMLEIHQYETHVPLIDDLKGYMFDLIKEVRLRAGTNCSDTDLKALFGRRGARTLKKFELDHDLDWCLKLDFDQSILIWHLATEICCNVDNQTWGTKKRCEYLSRYMLYLLVKHPYMLPIGMAHIKFQEIYTDVRRFIEEQRFKSIKIVDKFQASEMLIKVSTDVMLTARGNKSYFLIFHACKLASVLITYDVTTWHIIMDFWTEMLGYAASQCKGRHHVQQLRRGGELITHIWLLMAHLGLTDHFQIASSRATAEAFLS</sequence>
<dbReference type="InterPro" id="IPR025315">
    <property type="entry name" value="DUF4220"/>
</dbReference>
<feature type="transmembrane region" description="Helical" evidence="1">
    <location>
        <begin position="155"/>
        <end position="178"/>
    </location>
</feature>
<dbReference type="InParanoid" id="A0A7N2LCK7"/>
<reference evidence="3" key="2">
    <citation type="submission" date="2021-01" db="UniProtKB">
        <authorList>
            <consortium name="EnsemblPlants"/>
        </authorList>
    </citation>
    <scope>IDENTIFICATION</scope>
</reference>
<evidence type="ECO:0000313" key="4">
    <source>
        <dbReference type="Proteomes" id="UP000594261"/>
    </source>
</evidence>
<feature type="transmembrane region" description="Helical" evidence="1">
    <location>
        <begin position="130"/>
        <end position="149"/>
    </location>
</feature>
<organism evidence="3 4">
    <name type="scientific">Quercus lobata</name>
    <name type="common">Valley oak</name>
    <dbReference type="NCBI Taxonomy" id="97700"/>
    <lineage>
        <taxon>Eukaryota</taxon>
        <taxon>Viridiplantae</taxon>
        <taxon>Streptophyta</taxon>
        <taxon>Embryophyta</taxon>
        <taxon>Tracheophyta</taxon>
        <taxon>Spermatophyta</taxon>
        <taxon>Magnoliopsida</taxon>
        <taxon>eudicotyledons</taxon>
        <taxon>Gunneridae</taxon>
        <taxon>Pentapetalae</taxon>
        <taxon>rosids</taxon>
        <taxon>fabids</taxon>
        <taxon>Fagales</taxon>
        <taxon>Fagaceae</taxon>
        <taxon>Quercus</taxon>
    </lineage>
</organism>
<proteinExistence type="predicted"/>
<dbReference type="PANTHER" id="PTHR31325">
    <property type="entry name" value="OS01G0798800 PROTEIN-RELATED"/>
    <property type="match status" value="1"/>
</dbReference>
<feature type="transmembrane region" description="Helical" evidence="1">
    <location>
        <begin position="57"/>
        <end position="79"/>
    </location>
</feature>
<dbReference type="Gramene" id="QL04p019375:mrna">
    <property type="protein sequence ID" value="QL04p019375:mrna:CDS:1"/>
    <property type="gene ID" value="QL04p019375"/>
</dbReference>
<keyword evidence="1" id="KW-1133">Transmembrane helix</keyword>
<evidence type="ECO:0000259" key="2">
    <source>
        <dbReference type="Pfam" id="PF13968"/>
    </source>
</evidence>
<keyword evidence="4" id="KW-1185">Reference proteome</keyword>
<dbReference type="Pfam" id="PF13968">
    <property type="entry name" value="DUF4220"/>
    <property type="match status" value="1"/>
</dbReference>
<feature type="transmembrane region" description="Helical" evidence="1">
    <location>
        <begin position="307"/>
        <end position="326"/>
    </location>
</feature>
<dbReference type="EMBL" id="LRBV02000004">
    <property type="status" value="NOT_ANNOTATED_CDS"/>
    <property type="molecule type" value="Genomic_DNA"/>
</dbReference>
<dbReference type="Pfam" id="PF04578">
    <property type="entry name" value="DUF594"/>
    <property type="match status" value="1"/>
</dbReference>
<dbReference type="AlphaFoldDB" id="A0A7N2LCK7"/>